<sequence length="1310" mass="141834">MVSAYPLTPLQHSMYASSALAKRPWHYVEQIVVHVSSEQLDDQAMGQAWSELAAAHPALRNVIIDNADAGPRQYSTAPFTVVPVVKDWQDRDPAQSAAALTQFLDQDRTAGIDATRAPAFRVSIFHTGAKRSVLVWSFPHSLLDGRAFAPLLDEVFDRYTQIKSGDVLPAPHLVHQDLFEAHCRKLAKLDHTQGEDYFAQSLAGWEGTEGLLRGVAKADRKKEAVFQLSAEQTDRVAELAALTDVTSSTIILAAWGIVLARLTGQTEVVFGATRNGRHMVEGSAEAAGCFITTVPMRLRLDPATRLGDLLEQLRAEQIALRPFEHTPLTKISRRLGLAPGRSLFDSVLMFDFGTLDEQLKARGGAWLDRQVELHEEGDTPVSVAAYMGKELKVVIEYDPVQVPDGLRLGQAMHQFLVGLDSATPQSLLSTVSMLDANTLQHMMTLAGNAHPAPALNTTCIDRFEEIAARQPDHIALMQPDAAPLTYGALEDAADRLAANLFAAGVQKGDSIGICLTRGPAFITAMLAIWKTGAAFVPMDPTYPQATLNIIAQDSGARLILVDDAAPALAAPTRQMTSSRDDDLTMPKRVSHSADDLAYVIFTSGSTGRPKGVMVTHRSLAAHADAIIPLFALTPQDRVLQFAALSFDVALEEIVPTLLAGATLVLRSHAMAQSVPTFLAELDTLGITVTNLPTGFWVALTDVLDRVDAAFPARVRMVIVGGERVPLSALKRWRALLPDVRWLNGYGPTETTITCTTHEATEQDMAGDTVPIGRPLSHARAWVLAKDGSLLPQDVEGELFISGPAVAKGYMGDPVRTEQSFMQAQFAPDVGRIYATGDRVKWQNGVLHYLGRMDRQIKLRGFRIEPGQIEAALELQEGVDRAHADVVTAASGRQQLVAWYSGTVPDGSIAPEAIKTAITDLLPPQMRPVLVQVTTWPQTPGGKVDARRLPPPDPASDVVMDSHDLNGTLVAEVVQLFRDVLQADTIGPRTSFFDAGGDSLSLLRLMPELERVFNVGLDATAIYSNPTPQGVASALIAQDPDPLVVIPIQDKGSLAPLYAVHVLGDNGSYFRPLSKVLGDAQPVFGLTVGLLSKITATTVPDIAQFYLRQIERHHPKGPLSLIAVSAGSYVTLELAQRLQKAGRDVQALILLDAEGPAGRARVGRAARVGLHAGEILRHGWPYIAKQLSLRKEAWAQDISKQRLKSGAATFAKIPAGEFGNVNDFVAANQIAIEAYEPQPYTKRLTIFRAGDDKFDSQEAIRNGLGWAYIAQAGFDLTDIPGDHLGILAPPNVQKLGEEIAALLEKRRNAQD</sequence>
<dbReference type="Gene3D" id="3.40.50.12780">
    <property type="entry name" value="N-terminal domain of ligase-like"/>
    <property type="match status" value="1"/>
</dbReference>
<dbReference type="InterPro" id="IPR020806">
    <property type="entry name" value="PKS_PP-bd"/>
</dbReference>
<dbReference type="GO" id="GO:0043041">
    <property type="term" value="P:amino acid activation for nonribosomal peptide biosynthetic process"/>
    <property type="evidence" value="ECO:0007669"/>
    <property type="project" value="TreeGrafter"/>
</dbReference>
<dbReference type="Pfam" id="PF00975">
    <property type="entry name" value="Thioesterase"/>
    <property type="match status" value="1"/>
</dbReference>
<dbReference type="PROSITE" id="PS50075">
    <property type="entry name" value="CARRIER"/>
    <property type="match status" value="1"/>
</dbReference>
<dbReference type="Pfam" id="PF00501">
    <property type="entry name" value="AMP-binding"/>
    <property type="match status" value="1"/>
</dbReference>
<dbReference type="GO" id="GO:0031177">
    <property type="term" value="F:phosphopantetheine binding"/>
    <property type="evidence" value="ECO:0007669"/>
    <property type="project" value="InterPro"/>
</dbReference>
<feature type="domain" description="Carrier" evidence="3">
    <location>
        <begin position="963"/>
        <end position="1038"/>
    </location>
</feature>
<proteinExistence type="predicted"/>
<dbReference type="InterPro" id="IPR001031">
    <property type="entry name" value="Thioesterase"/>
</dbReference>
<evidence type="ECO:0000313" key="5">
    <source>
        <dbReference type="Proteomes" id="UP000732193"/>
    </source>
</evidence>
<dbReference type="SUPFAM" id="SSF56801">
    <property type="entry name" value="Acetyl-CoA synthetase-like"/>
    <property type="match status" value="1"/>
</dbReference>
<dbReference type="InterPro" id="IPR000873">
    <property type="entry name" value="AMP-dep_synth/lig_dom"/>
</dbReference>
<dbReference type="SUPFAM" id="SSF47336">
    <property type="entry name" value="ACP-like"/>
    <property type="match status" value="1"/>
</dbReference>
<evidence type="ECO:0000256" key="1">
    <source>
        <dbReference type="ARBA" id="ARBA00022450"/>
    </source>
</evidence>
<dbReference type="Pfam" id="PF00550">
    <property type="entry name" value="PP-binding"/>
    <property type="match status" value="1"/>
</dbReference>
<dbReference type="EMBL" id="JAFBRM010000010">
    <property type="protein sequence ID" value="MBM1715874.1"/>
    <property type="molecule type" value="Genomic_DNA"/>
</dbReference>
<dbReference type="Gene3D" id="3.40.50.1820">
    <property type="entry name" value="alpha/beta hydrolase"/>
    <property type="match status" value="1"/>
</dbReference>
<dbReference type="InterPro" id="IPR023213">
    <property type="entry name" value="CAT-like_dom_sf"/>
</dbReference>
<dbReference type="Gene3D" id="3.30.559.30">
    <property type="entry name" value="Nonribosomal peptide synthetase, condensation domain"/>
    <property type="match status" value="1"/>
</dbReference>
<dbReference type="Gene3D" id="1.10.1200.10">
    <property type="entry name" value="ACP-like"/>
    <property type="match status" value="1"/>
</dbReference>
<reference evidence="4 5" key="1">
    <citation type="submission" date="2021-01" db="EMBL/GenBank/DDBJ databases">
        <title>Diatom-associated Roseobacters Show Island Model of Population Structure.</title>
        <authorList>
            <person name="Qu L."/>
            <person name="Feng X."/>
            <person name="Chen Y."/>
            <person name="Li L."/>
            <person name="Wang X."/>
            <person name="Hu Z."/>
            <person name="Wang H."/>
            <person name="Luo H."/>
        </authorList>
    </citation>
    <scope>NUCLEOTIDE SEQUENCE [LARGE SCALE GENOMIC DNA]</scope>
    <source>
        <strain evidence="4 5">TR60-84</strain>
    </source>
</reference>
<dbReference type="InterPro" id="IPR042099">
    <property type="entry name" value="ANL_N_sf"/>
</dbReference>
<evidence type="ECO:0000259" key="3">
    <source>
        <dbReference type="PROSITE" id="PS50075"/>
    </source>
</evidence>
<dbReference type="InterPro" id="IPR020845">
    <property type="entry name" value="AMP-binding_CS"/>
</dbReference>
<dbReference type="Proteomes" id="UP000732193">
    <property type="component" value="Unassembled WGS sequence"/>
</dbReference>
<comment type="caution">
    <text evidence="4">The sequence shown here is derived from an EMBL/GenBank/DDBJ whole genome shotgun (WGS) entry which is preliminary data.</text>
</comment>
<evidence type="ECO:0000313" key="4">
    <source>
        <dbReference type="EMBL" id="MBM1715874.1"/>
    </source>
</evidence>
<accession>A0AAE3B8A4</accession>
<dbReference type="InterPro" id="IPR009081">
    <property type="entry name" value="PP-bd_ACP"/>
</dbReference>
<dbReference type="InterPro" id="IPR020459">
    <property type="entry name" value="AMP-binding"/>
</dbReference>
<dbReference type="RefSeq" id="WP_203243585.1">
    <property type="nucleotide sequence ID" value="NZ_JAFBRH010000009.1"/>
</dbReference>
<dbReference type="SMART" id="SM00823">
    <property type="entry name" value="PKS_PP"/>
    <property type="match status" value="1"/>
</dbReference>
<evidence type="ECO:0000256" key="2">
    <source>
        <dbReference type="ARBA" id="ARBA00022553"/>
    </source>
</evidence>
<gene>
    <name evidence="4" type="ORF">JQV55_20050</name>
</gene>
<name>A0AAE3B8A4_9RHOB</name>
<dbReference type="GO" id="GO:0003824">
    <property type="term" value="F:catalytic activity"/>
    <property type="evidence" value="ECO:0007669"/>
    <property type="project" value="InterPro"/>
</dbReference>
<dbReference type="PANTHER" id="PTHR45527">
    <property type="entry name" value="NONRIBOSOMAL PEPTIDE SYNTHETASE"/>
    <property type="match status" value="1"/>
</dbReference>
<dbReference type="GO" id="GO:0005737">
    <property type="term" value="C:cytoplasm"/>
    <property type="evidence" value="ECO:0007669"/>
    <property type="project" value="TreeGrafter"/>
</dbReference>
<dbReference type="SUPFAM" id="SSF53474">
    <property type="entry name" value="alpha/beta-Hydrolases"/>
    <property type="match status" value="1"/>
</dbReference>
<dbReference type="InterPro" id="IPR001242">
    <property type="entry name" value="Condensation_dom"/>
</dbReference>
<dbReference type="PRINTS" id="PR00154">
    <property type="entry name" value="AMPBINDING"/>
</dbReference>
<dbReference type="GO" id="GO:0044550">
    <property type="term" value="P:secondary metabolite biosynthetic process"/>
    <property type="evidence" value="ECO:0007669"/>
    <property type="project" value="TreeGrafter"/>
</dbReference>
<dbReference type="NCBIfam" id="TIGR01733">
    <property type="entry name" value="AA-adenyl-dom"/>
    <property type="match status" value="1"/>
</dbReference>
<dbReference type="PANTHER" id="PTHR45527:SF1">
    <property type="entry name" value="FATTY ACID SYNTHASE"/>
    <property type="match status" value="1"/>
</dbReference>
<dbReference type="InterPro" id="IPR029058">
    <property type="entry name" value="AB_hydrolase_fold"/>
</dbReference>
<dbReference type="Pfam" id="PF00668">
    <property type="entry name" value="Condensation"/>
    <property type="match status" value="1"/>
</dbReference>
<keyword evidence="2" id="KW-0597">Phosphoprotein</keyword>
<dbReference type="SUPFAM" id="SSF52777">
    <property type="entry name" value="CoA-dependent acyltransferases"/>
    <property type="match status" value="2"/>
</dbReference>
<dbReference type="InterPro" id="IPR010071">
    <property type="entry name" value="AA_adenyl_dom"/>
</dbReference>
<dbReference type="PROSITE" id="PS00455">
    <property type="entry name" value="AMP_BINDING"/>
    <property type="match status" value="1"/>
</dbReference>
<dbReference type="Gene3D" id="3.30.300.30">
    <property type="match status" value="1"/>
</dbReference>
<dbReference type="CDD" id="cd05930">
    <property type="entry name" value="A_NRPS"/>
    <property type="match status" value="1"/>
</dbReference>
<dbReference type="Gene3D" id="3.30.559.10">
    <property type="entry name" value="Chloramphenicol acetyltransferase-like domain"/>
    <property type="match status" value="1"/>
</dbReference>
<organism evidence="4 5">
    <name type="scientific">Sulfitobacter geojensis</name>
    <dbReference type="NCBI Taxonomy" id="1342299"/>
    <lineage>
        <taxon>Bacteria</taxon>
        <taxon>Pseudomonadati</taxon>
        <taxon>Pseudomonadota</taxon>
        <taxon>Alphaproteobacteria</taxon>
        <taxon>Rhodobacterales</taxon>
        <taxon>Roseobacteraceae</taxon>
        <taxon>Sulfitobacter</taxon>
    </lineage>
</organism>
<protein>
    <submittedName>
        <fullName evidence="4">Amino acid adenylation domain-containing protein</fullName>
    </submittedName>
</protein>
<dbReference type="InterPro" id="IPR036736">
    <property type="entry name" value="ACP-like_sf"/>
</dbReference>
<dbReference type="InterPro" id="IPR045851">
    <property type="entry name" value="AMP-bd_C_sf"/>
</dbReference>
<keyword evidence="5" id="KW-1185">Reference proteome</keyword>
<keyword evidence="1" id="KW-0596">Phosphopantetheine</keyword>